<evidence type="ECO:0000313" key="5">
    <source>
        <dbReference type="Proteomes" id="UP000261023"/>
    </source>
</evidence>
<keyword evidence="1 3" id="KW-0145">Chemotaxis</keyword>
<comment type="caution">
    <text evidence="4">The sequence shown here is derived from an EMBL/GenBank/DDBJ whole genome shotgun (WGS) entry which is preliminary data.</text>
</comment>
<comment type="similarity">
    <text evidence="3">Belongs to the CheD family.</text>
</comment>
<evidence type="ECO:0000256" key="3">
    <source>
        <dbReference type="HAMAP-Rule" id="MF_01440"/>
    </source>
</evidence>
<dbReference type="InterPro" id="IPR011324">
    <property type="entry name" value="Cytotoxic_necrot_fac-like_cat"/>
</dbReference>
<dbReference type="AlphaFoldDB" id="A0A3E3DGV4"/>
<dbReference type="SUPFAM" id="SSF64438">
    <property type="entry name" value="CNF1/YfiH-like putative cysteine hydrolases"/>
    <property type="match status" value="1"/>
</dbReference>
<dbReference type="OrthoDB" id="9807202at2"/>
<dbReference type="CDD" id="cd16352">
    <property type="entry name" value="CheD"/>
    <property type="match status" value="1"/>
</dbReference>
<dbReference type="RefSeq" id="WP_025530530.1">
    <property type="nucleotide sequence ID" value="NZ_QTJW01000016.1"/>
</dbReference>
<gene>
    <name evidence="3" type="primary">cheD</name>
    <name evidence="4" type="ORF">DWX31_22100</name>
</gene>
<comment type="function">
    <text evidence="3">Probably deamidates glutamine residues to glutamate on methyl-accepting chemotaxis receptors (MCPs), playing an important role in chemotaxis.</text>
</comment>
<evidence type="ECO:0000256" key="2">
    <source>
        <dbReference type="ARBA" id="ARBA00022801"/>
    </source>
</evidence>
<comment type="catalytic activity">
    <reaction evidence="3">
        <text>L-glutaminyl-[protein] + H2O = L-glutamyl-[protein] + NH4(+)</text>
        <dbReference type="Rhea" id="RHEA:16441"/>
        <dbReference type="Rhea" id="RHEA-COMP:10207"/>
        <dbReference type="Rhea" id="RHEA-COMP:10208"/>
        <dbReference type="ChEBI" id="CHEBI:15377"/>
        <dbReference type="ChEBI" id="CHEBI:28938"/>
        <dbReference type="ChEBI" id="CHEBI:29973"/>
        <dbReference type="ChEBI" id="CHEBI:30011"/>
        <dbReference type="EC" id="3.5.1.44"/>
    </reaction>
</comment>
<dbReference type="GO" id="GO:0050568">
    <property type="term" value="F:protein-glutamine glutaminase activity"/>
    <property type="evidence" value="ECO:0007669"/>
    <property type="project" value="UniProtKB-UniRule"/>
</dbReference>
<dbReference type="GO" id="GO:0006935">
    <property type="term" value="P:chemotaxis"/>
    <property type="evidence" value="ECO:0007669"/>
    <property type="project" value="UniProtKB-UniRule"/>
</dbReference>
<dbReference type="Proteomes" id="UP000261023">
    <property type="component" value="Unassembled WGS sequence"/>
</dbReference>
<reference evidence="4 5" key="1">
    <citation type="submission" date="2018-08" db="EMBL/GenBank/DDBJ databases">
        <title>A genome reference for cultivated species of the human gut microbiota.</title>
        <authorList>
            <person name="Zou Y."/>
            <person name="Xue W."/>
            <person name="Luo G."/>
        </authorList>
    </citation>
    <scope>NUCLEOTIDE SEQUENCE [LARGE SCALE GENOMIC DNA]</scope>
    <source>
        <strain evidence="4 5">AF19-13AC</strain>
    </source>
</reference>
<proteinExistence type="inferred from homology"/>
<name>A0A3E3DGV4_9FIRM</name>
<keyword evidence="2 3" id="KW-0378">Hydrolase</keyword>
<dbReference type="PANTHER" id="PTHR35147">
    <property type="entry name" value="CHEMORECEPTOR GLUTAMINE DEAMIDASE CHED-RELATED"/>
    <property type="match status" value="1"/>
</dbReference>
<dbReference type="Gene3D" id="3.30.1330.200">
    <property type="match status" value="1"/>
</dbReference>
<dbReference type="EC" id="3.5.1.44" evidence="3"/>
<accession>A0A3E3DGV4</accession>
<evidence type="ECO:0000256" key="1">
    <source>
        <dbReference type="ARBA" id="ARBA00022500"/>
    </source>
</evidence>
<dbReference type="PANTHER" id="PTHR35147:SF1">
    <property type="entry name" value="CHEMORECEPTOR GLUTAMINE DEAMIDASE CHED-RELATED"/>
    <property type="match status" value="1"/>
</dbReference>
<dbReference type="InterPro" id="IPR005659">
    <property type="entry name" value="Chemorcpt_Glu_NH3ase_CheD"/>
</dbReference>
<organism evidence="4 5">
    <name type="scientific">Hungatella hathewayi</name>
    <dbReference type="NCBI Taxonomy" id="154046"/>
    <lineage>
        <taxon>Bacteria</taxon>
        <taxon>Bacillati</taxon>
        <taxon>Bacillota</taxon>
        <taxon>Clostridia</taxon>
        <taxon>Lachnospirales</taxon>
        <taxon>Lachnospiraceae</taxon>
        <taxon>Hungatella</taxon>
    </lineage>
</organism>
<dbReference type="HAMAP" id="MF_01440">
    <property type="entry name" value="CheD"/>
    <property type="match status" value="1"/>
</dbReference>
<dbReference type="Pfam" id="PF03975">
    <property type="entry name" value="CheD"/>
    <property type="match status" value="1"/>
</dbReference>
<dbReference type="InterPro" id="IPR038592">
    <property type="entry name" value="CheD-like_sf"/>
</dbReference>
<dbReference type="EMBL" id="QTJW01000016">
    <property type="protein sequence ID" value="RGD68510.1"/>
    <property type="molecule type" value="Genomic_DNA"/>
</dbReference>
<protein>
    <recommendedName>
        <fullName evidence="3">Probable chemoreceptor glutamine deamidase CheD</fullName>
        <ecNumber evidence="3">3.5.1.44</ecNumber>
    </recommendedName>
</protein>
<sequence length="160" mass="16955">MKDNPVVVGIAQGKVVSRPEKLITYALGSCVGVCLYDEKHRIAGMAHIMLPDAGLSLSQENPYKFADKGCEQLIKEMELQGANRRFITAKLAGGAGMFSKYEALGSIGERNVKAVKAVLGALKVSVTAEDTGKNYGRTITFDSVDGGLTVKSMSAGITVI</sequence>
<evidence type="ECO:0000313" key="4">
    <source>
        <dbReference type="EMBL" id="RGD68510.1"/>
    </source>
</evidence>